<name>A0A843UME9_COLES</name>
<keyword evidence="1" id="KW-1133">Transmembrane helix</keyword>
<protein>
    <submittedName>
        <fullName evidence="2">Uncharacterized protein</fullName>
    </submittedName>
</protein>
<feature type="non-terminal residue" evidence="2">
    <location>
        <position position="1"/>
    </location>
</feature>
<dbReference type="EMBL" id="NMUH01000777">
    <property type="protein sequence ID" value="MQL84655.1"/>
    <property type="molecule type" value="Genomic_DNA"/>
</dbReference>
<keyword evidence="1" id="KW-0472">Membrane</keyword>
<comment type="caution">
    <text evidence="2">The sequence shown here is derived from an EMBL/GenBank/DDBJ whole genome shotgun (WGS) entry which is preliminary data.</text>
</comment>
<organism evidence="2 3">
    <name type="scientific">Colocasia esculenta</name>
    <name type="common">Wild taro</name>
    <name type="synonym">Arum esculentum</name>
    <dbReference type="NCBI Taxonomy" id="4460"/>
    <lineage>
        <taxon>Eukaryota</taxon>
        <taxon>Viridiplantae</taxon>
        <taxon>Streptophyta</taxon>
        <taxon>Embryophyta</taxon>
        <taxon>Tracheophyta</taxon>
        <taxon>Spermatophyta</taxon>
        <taxon>Magnoliopsida</taxon>
        <taxon>Liliopsida</taxon>
        <taxon>Araceae</taxon>
        <taxon>Aroideae</taxon>
        <taxon>Colocasieae</taxon>
        <taxon>Colocasia</taxon>
    </lineage>
</organism>
<reference evidence="2" key="1">
    <citation type="submission" date="2017-07" db="EMBL/GenBank/DDBJ databases">
        <title>Taro Niue Genome Assembly and Annotation.</title>
        <authorList>
            <person name="Atibalentja N."/>
            <person name="Keating K."/>
            <person name="Fields C.J."/>
        </authorList>
    </citation>
    <scope>NUCLEOTIDE SEQUENCE</scope>
    <source>
        <strain evidence="2">Niue_2</strain>
        <tissue evidence="2">Leaf</tissue>
    </source>
</reference>
<proteinExistence type="predicted"/>
<sequence length="191" mass="20658">GCSCCCVACMESVVARCVHVVVAQLALDSLVVIFPMWRMVAGKSRLSSCSVCRVASLVKRCDTCLWLLSAWCWLIVSSSEVLLESFSVGSDGTEVSPELTVPCSFLSVVVLPQGLSVSFGWAAFWCGSPRMALGAFGGGVVPLAVRLAAMLARLPCRSFLSSRLRWWDVVCPRGRVVCFVSRAYVLLHMVV</sequence>
<dbReference type="Proteomes" id="UP000652761">
    <property type="component" value="Unassembled WGS sequence"/>
</dbReference>
<gene>
    <name evidence="2" type="ORF">Taro_017165</name>
</gene>
<keyword evidence="1" id="KW-0812">Transmembrane</keyword>
<keyword evidence="3" id="KW-1185">Reference proteome</keyword>
<accession>A0A843UME9</accession>
<dbReference type="AlphaFoldDB" id="A0A843UME9"/>
<evidence type="ECO:0000256" key="1">
    <source>
        <dbReference type="SAM" id="Phobius"/>
    </source>
</evidence>
<evidence type="ECO:0000313" key="3">
    <source>
        <dbReference type="Proteomes" id="UP000652761"/>
    </source>
</evidence>
<feature type="transmembrane region" description="Helical" evidence="1">
    <location>
        <begin position="20"/>
        <end position="40"/>
    </location>
</feature>
<evidence type="ECO:0000313" key="2">
    <source>
        <dbReference type="EMBL" id="MQL84655.1"/>
    </source>
</evidence>